<dbReference type="InterPro" id="IPR050624">
    <property type="entry name" value="HTH-type_Tx_Regulator"/>
</dbReference>
<dbReference type="SUPFAM" id="SSF46689">
    <property type="entry name" value="Homeodomain-like"/>
    <property type="match status" value="1"/>
</dbReference>
<accession>A0A0N9X635</accession>
<feature type="DNA-binding region" description="H-T-H motif" evidence="2">
    <location>
        <begin position="26"/>
        <end position="45"/>
    </location>
</feature>
<evidence type="ECO:0000256" key="2">
    <source>
        <dbReference type="PROSITE-ProRule" id="PRU00335"/>
    </source>
</evidence>
<sequence>MKKLTRHHWIAAGFEALDQIGHVGVSAESLSRRLGVTRGSFYHHFRNREDFVRTLLAAWEEDYTERMLAYAAQGRSAGEILKRYLSIATEKQPGREVSIRAWSLHDPLVSEFQQRVDTRRLDFAIRSCRRLAPMPGEAEVIGQLAHLCLIGGQQAGLRRDAARFNGFLHRAFSLFEGALPPWRADSRAQAVDDI</sequence>
<dbReference type="OrthoDB" id="4541465at2"/>
<name>A0A0N9X635_PSEFL</name>
<dbReference type="AlphaFoldDB" id="A0A0N9X635"/>
<keyword evidence="1 2" id="KW-0238">DNA-binding</keyword>
<dbReference type="Pfam" id="PF00440">
    <property type="entry name" value="TetR_N"/>
    <property type="match status" value="1"/>
</dbReference>
<dbReference type="Gene3D" id="1.10.357.10">
    <property type="entry name" value="Tetracycline Repressor, domain 2"/>
    <property type="match status" value="1"/>
</dbReference>
<evidence type="ECO:0000259" key="3">
    <source>
        <dbReference type="PROSITE" id="PS50977"/>
    </source>
</evidence>
<evidence type="ECO:0000313" key="5">
    <source>
        <dbReference type="Proteomes" id="UP000059425"/>
    </source>
</evidence>
<evidence type="ECO:0000256" key="1">
    <source>
        <dbReference type="ARBA" id="ARBA00023125"/>
    </source>
</evidence>
<gene>
    <name evidence="4" type="ORF">AO356_29470</name>
</gene>
<reference evidence="4 5" key="2">
    <citation type="journal article" date="2018" name="Nature">
        <title>Mutant phenotypes for thousands of bacterial genes of unknown function.</title>
        <authorList>
            <person name="Price M.N."/>
            <person name="Wetmore K.M."/>
            <person name="Waters R.J."/>
            <person name="Callaghan M."/>
            <person name="Ray J."/>
            <person name="Liu H."/>
            <person name="Kuehl J.V."/>
            <person name="Melnyk R.A."/>
            <person name="Lamson J.S."/>
            <person name="Suh Y."/>
            <person name="Carlson H.K."/>
            <person name="Esquivel Z."/>
            <person name="Sadeeshkumar H."/>
            <person name="Chakraborty R."/>
            <person name="Zane G.M."/>
            <person name="Rubin B.E."/>
            <person name="Wall J.D."/>
            <person name="Visel A."/>
            <person name="Bristow J."/>
            <person name="Blow M.J."/>
            <person name="Arkin A.P."/>
            <person name="Deutschbauer A.M."/>
        </authorList>
    </citation>
    <scope>NUCLEOTIDE SEQUENCE [LARGE SCALE GENOMIC DNA]</scope>
    <source>
        <strain evidence="4 5">FW300-N2C3</strain>
    </source>
</reference>
<reference evidence="5" key="1">
    <citation type="submission" date="2015-09" db="EMBL/GenBank/DDBJ databases">
        <title>Whole genome sequence of Pseudomonas fluorescens FW300-N2C3.</title>
        <authorList>
            <person name="Ray J."/>
            <person name="Melnyk R."/>
            <person name="Deutschbauer A."/>
        </authorList>
    </citation>
    <scope>NUCLEOTIDE SEQUENCE [LARGE SCALE GENOMIC DNA]</scope>
    <source>
        <strain evidence="5">FW300-N2C3</strain>
    </source>
</reference>
<dbReference type="Proteomes" id="UP000059425">
    <property type="component" value="Chromosome"/>
</dbReference>
<protein>
    <submittedName>
        <fullName evidence="4">TetR family transcriptional regulator</fullName>
    </submittedName>
</protein>
<feature type="domain" description="HTH tetR-type" evidence="3">
    <location>
        <begin position="3"/>
        <end position="63"/>
    </location>
</feature>
<dbReference type="RefSeq" id="WP_060742863.1">
    <property type="nucleotide sequence ID" value="NZ_CP012831.1"/>
</dbReference>
<evidence type="ECO:0000313" key="4">
    <source>
        <dbReference type="EMBL" id="ALI10778.1"/>
    </source>
</evidence>
<dbReference type="PANTHER" id="PTHR43479:SF11">
    <property type="entry name" value="ACREF_ENVCD OPERON REPRESSOR-RELATED"/>
    <property type="match status" value="1"/>
</dbReference>
<dbReference type="GO" id="GO:0003677">
    <property type="term" value="F:DNA binding"/>
    <property type="evidence" value="ECO:0007669"/>
    <property type="project" value="UniProtKB-UniRule"/>
</dbReference>
<organism evidence="4 5">
    <name type="scientific">Pseudomonas fluorescens</name>
    <dbReference type="NCBI Taxonomy" id="294"/>
    <lineage>
        <taxon>Bacteria</taxon>
        <taxon>Pseudomonadati</taxon>
        <taxon>Pseudomonadota</taxon>
        <taxon>Gammaproteobacteria</taxon>
        <taxon>Pseudomonadales</taxon>
        <taxon>Pseudomonadaceae</taxon>
        <taxon>Pseudomonas</taxon>
    </lineage>
</organism>
<dbReference type="PROSITE" id="PS50977">
    <property type="entry name" value="HTH_TETR_2"/>
    <property type="match status" value="1"/>
</dbReference>
<dbReference type="PANTHER" id="PTHR43479">
    <property type="entry name" value="ACREF/ENVCD OPERON REPRESSOR-RELATED"/>
    <property type="match status" value="1"/>
</dbReference>
<dbReference type="InterPro" id="IPR001647">
    <property type="entry name" value="HTH_TetR"/>
</dbReference>
<dbReference type="EMBL" id="CP012831">
    <property type="protein sequence ID" value="ALI10778.1"/>
    <property type="molecule type" value="Genomic_DNA"/>
</dbReference>
<dbReference type="InterPro" id="IPR009057">
    <property type="entry name" value="Homeodomain-like_sf"/>
</dbReference>
<proteinExistence type="predicted"/>